<evidence type="ECO:0000313" key="9">
    <source>
        <dbReference type="EMBL" id="CAE7227392.1"/>
    </source>
</evidence>
<keyword evidence="2 6" id="KW-0479">Metal-binding</keyword>
<evidence type="ECO:0000256" key="3">
    <source>
        <dbReference type="ARBA" id="ARBA00022737"/>
    </source>
</evidence>
<feature type="domain" description="LIM zinc-binding" evidence="8">
    <location>
        <begin position="16"/>
        <end position="79"/>
    </location>
</feature>
<dbReference type="EMBL" id="CAJNJQ010006353">
    <property type="protein sequence ID" value="CAE7227392.1"/>
    <property type="molecule type" value="Genomic_DNA"/>
</dbReference>
<sequence length="587" mass="64335">MNNNNTRPSGSTSKAGPCGTCGRQIKGQFVRALDAAFHIDCFRCKDCNAAVANKFFPIDGPDDRQEPLCEYDYFKRRGLVCAKCDVPLRGSHITACGKKYHVEHFTCSVCPTLFGPQDSYYEHEGVVFCHWHYSTRFAVKCVSCNSAILKQSVEVDRGQRDGTFHPECYLVSKFWNVKIVPRPTVLPALTPSSPVDPAPTQFTYVAEEQQTTAQSLKADQDKMEAKVYAIWTNLSGFEESSAECISDMLTHVSAGGYLDAVRMAEKFILHVEVLFAAIDEIEDRFAASGVKGMSHVREARMLCRKTVDLFTLLSHSSSNKPGSGMSQELLSLVTGIAHYLKILIRIALTGSLKLERELNDGGTALGQFLERMKALFKSGSDVRARRLVSFHQNGVAKLVAAYGYRSLAPEIAGESPFVGAGGGMKSPSDLCIVCGLTVEEDCVRLGTYQRWHLGCVKCAKSGCAKDASGSLSPHLQVRNPDSDGSSSEGSSRSTLRCPPAEVDQFVYEPKEGEPVTVAAIYCTDHGSMPPCRGGFEAVSRLEQYAFLLNVALRRLFLLLKLRGAIGNEGRASSPRHDRKKAARNGRH</sequence>
<dbReference type="GO" id="GO:0030695">
    <property type="term" value="F:GTPase regulator activity"/>
    <property type="evidence" value="ECO:0007669"/>
    <property type="project" value="UniProtKB-ARBA"/>
</dbReference>
<dbReference type="OrthoDB" id="3181030at2759"/>
<feature type="compositionally biased region" description="Low complexity" evidence="7">
    <location>
        <begin position="482"/>
        <end position="493"/>
    </location>
</feature>
<dbReference type="CDD" id="cd09392">
    <property type="entry name" value="LIM2_Lrg1p_like"/>
    <property type="match status" value="1"/>
</dbReference>
<evidence type="ECO:0000256" key="4">
    <source>
        <dbReference type="ARBA" id="ARBA00022833"/>
    </source>
</evidence>
<dbReference type="InterPro" id="IPR001781">
    <property type="entry name" value="Znf_LIM"/>
</dbReference>
<proteinExistence type="predicted"/>
<accession>A0A8H3I3H5</accession>
<feature type="region of interest" description="Disordered" evidence="7">
    <location>
        <begin position="467"/>
        <end position="496"/>
    </location>
</feature>
<protein>
    <recommendedName>
        <fullName evidence="8">LIM zinc-binding domain-containing protein</fullName>
    </recommendedName>
</protein>
<keyword evidence="5" id="KW-0539">Nucleus</keyword>
<dbReference type="Pfam" id="PF00412">
    <property type="entry name" value="LIM"/>
    <property type="match status" value="2"/>
</dbReference>
<dbReference type="GO" id="GO:0046872">
    <property type="term" value="F:metal ion binding"/>
    <property type="evidence" value="ECO:0007669"/>
    <property type="project" value="UniProtKB-KW"/>
</dbReference>
<dbReference type="Proteomes" id="UP000663827">
    <property type="component" value="Unassembled WGS sequence"/>
</dbReference>
<feature type="domain" description="LIM zinc-binding" evidence="8">
    <location>
        <begin position="80"/>
        <end position="139"/>
    </location>
</feature>
<keyword evidence="3" id="KW-0677">Repeat</keyword>
<evidence type="ECO:0000256" key="2">
    <source>
        <dbReference type="ARBA" id="ARBA00022723"/>
    </source>
</evidence>
<dbReference type="PROSITE" id="PS00478">
    <property type="entry name" value="LIM_DOMAIN_1"/>
    <property type="match status" value="2"/>
</dbReference>
<dbReference type="PROSITE" id="PS50023">
    <property type="entry name" value="LIM_DOMAIN_2"/>
    <property type="match status" value="2"/>
</dbReference>
<dbReference type="GO" id="GO:0030036">
    <property type="term" value="P:actin cytoskeleton organization"/>
    <property type="evidence" value="ECO:0007669"/>
    <property type="project" value="TreeGrafter"/>
</dbReference>
<evidence type="ECO:0000256" key="7">
    <source>
        <dbReference type="SAM" id="MobiDB-lite"/>
    </source>
</evidence>
<comment type="caution">
    <text evidence="9">The sequence shown here is derived from an EMBL/GenBank/DDBJ whole genome shotgun (WGS) entry which is preliminary data.</text>
</comment>
<evidence type="ECO:0000313" key="10">
    <source>
        <dbReference type="Proteomes" id="UP000663827"/>
    </source>
</evidence>
<dbReference type="GO" id="GO:0005737">
    <property type="term" value="C:cytoplasm"/>
    <property type="evidence" value="ECO:0007669"/>
    <property type="project" value="TreeGrafter"/>
</dbReference>
<evidence type="ECO:0000259" key="8">
    <source>
        <dbReference type="PROSITE" id="PS50023"/>
    </source>
</evidence>
<feature type="compositionally biased region" description="Basic residues" evidence="7">
    <location>
        <begin position="576"/>
        <end position="587"/>
    </location>
</feature>
<keyword evidence="4 6" id="KW-0862">Zinc</keyword>
<evidence type="ECO:0000256" key="1">
    <source>
        <dbReference type="ARBA" id="ARBA00004123"/>
    </source>
</evidence>
<keyword evidence="6" id="KW-0440">LIM domain</keyword>
<dbReference type="PANTHER" id="PTHR24215:SF10">
    <property type="entry name" value="RHO-GTPASE-ACTIVATING PROTEIN LRG1"/>
    <property type="match status" value="1"/>
</dbReference>
<dbReference type="PANTHER" id="PTHR24215">
    <property type="entry name" value="RHO-GTPASE-ACTIVATING PROTEIN LRG1"/>
    <property type="match status" value="1"/>
</dbReference>
<evidence type="ECO:0000256" key="5">
    <source>
        <dbReference type="ARBA" id="ARBA00023242"/>
    </source>
</evidence>
<name>A0A8H3I3H5_9AGAM</name>
<reference evidence="9" key="1">
    <citation type="submission" date="2021-01" db="EMBL/GenBank/DDBJ databases">
        <authorList>
            <person name="Kaushik A."/>
        </authorList>
    </citation>
    <scope>NUCLEOTIDE SEQUENCE</scope>
    <source>
        <strain evidence="9">AG5</strain>
    </source>
</reference>
<dbReference type="AlphaFoldDB" id="A0A8H3I3H5"/>
<dbReference type="GO" id="GO:0005634">
    <property type="term" value="C:nucleus"/>
    <property type="evidence" value="ECO:0007669"/>
    <property type="project" value="UniProtKB-SubCell"/>
</dbReference>
<dbReference type="Gene3D" id="2.10.110.10">
    <property type="entry name" value="Cysteine Rich Protein"/>
    <property type="match status" value="2"/>
</dbReference>
<feature type="region of interest" description="Disordered" evidence="7">
    <location>
        <begin position="567"/>
        <end position="587"/>
    </location>
</feature>
<comment type="subcellular location">
    <subcellularLocation>
        <location evidence="1">Nucleus</location>
    </subcellularLocation>
</comment>
<organism evidence="9 10">
    <name type="scientific">Rhizoctonia solani</name>
    <dbReference type="NCBI Taxonomy" id="456999"/>
    <lineage>
        <taxon>Eukaryota</taxon>
        <taxon>Fungi</taxon>
        <taxon>Dikarya</taxon>
        <taxon>Basidiomycota</taxon>
        <taxon>Agaricomycotina</taxon>
        <taxon>Agaricomycetes</taxon>
        <taxon>Cantharellales</taxon>
        <taxon>Ceratobasidiaceae</taxon>
        <taxon>Rhizoctonia</taxon>
    </lineage>
</organism>
<gene>
    <name evidence="9" type="ORF">RDB_LOCUS178290</name>
</gene>
<evidence type="ECO:0000256" key="6">
    <source>
        <dbReference type="PROSITE-ProRule" id="PRU00125"/>
    </source>
</evidence>
<dbReference type="SUPFAM" id="SSF57716">
    <property type="entry name" value="Glucocorticoid receptor-like (DNA-binding domain)"/>
    <property type="match status" value="3"/>
</dbReference>
<dbReference type="SMART" id="SM00132">
    <property type="entry name" value="LIM"/>
    <property type="match status" value="2"/>
</dbReference>